<dbReference type="AlphaFoldDB" id="A0AAV3UA01"/>
<keyword evidence="2" id="KW-1185">Reference proteome</keyword>
<accession>A0AAV3UA01</accession>
<dbReference type="EMBL" id="BAABLX010000080">
    <property type="protein sequence ID" value="GAA4961198.1"/>
    <property type="molecule type" value="Genomic_DNA"/>
</dbReference>
<comment type="caution">
    <text evidence="1">The sequence shown here is derived from an EMBL/GenBank/DDBJ whole genome shotgun (WGS) entry which is preliminary data.</text>
</comment>
<reference evidence="2" key="1">
    <citation type="journal article" date="2019" name="Int. J. Syst. Evol. Microbiol.">
        <title>The Global Catalogue of Microorganisms (GCM) 10K type strain sequencing project: providing services to taxonomists for standard genome sequencing and annotation.</title>
        <authorList>
            <consortium name="The Broad Institute Genomics Platform"/>
            <consortium name="The Broad Institute Genome Sequencing Center for Infectious Disease"/>
            <person name="Wu L."/>
            <person name="Ma J."/>
        </authorList>
    </citation>
    <scope>NUCLEOTIDE SEQUENCE [LARGE SCALE GENOMIC DNA]</scope>
    <source>
        <strain evidence="2">JCM 19134</strain>
    </source>
</reference>
<evidence type="ECO:0000313" key="1">
    <source>
        <dbReference type="EMBL" id="GAA4961198.1"/>
    </source>
</evidence>
<evidence type="ECO:0000313" key="2">
    <source>
        <dbReference type="Proteomes" id="UP001409585"/>
    </source>
</evidence>
<gene>
    <name evidence="1" type="ORF">GCM10025791_48360</name>
</gene>
<proteinExistence type="predicted"/>
<protein>
    <submittedName>
        <fullName evidence="1">Uncharacterized protein</fullName>
    </submittedName>
</protein>
<organism evidence="1 2">
    <name type="scientific">Halioxenophilus aromaticivorans</name>
    <dbReference type="NCBI Taxonomy" id="1306992"/>
    <lineage>
        <taxon>Bacteria</taxon>
        <taxon>Pseudomonadati</taxon>
        <taxon>Pseudomonadota</taxon>
        <taxon>Gammaproteobacteria</taxon>
        <taxon>Alteromonadales</taxon>
        <taxon>Alteromonadaceae</taxon>
        <taxon>Halioxenophilus</taxon>
    </lineage>
</organism>
<dbReference type="RefSeq" id="WP_345428037.1">
    <property type="nucleotide sequence ID" value="NZ_AP031496.1"/>
</dbReference>
<sequence length="282" mass="31502">MGNSTMDERKEKTYSRSALADALDLSLKEVTEIMINAGWILQDGDGWKLTAKGTFEGGYLKESKKYGSYLVWPQAVLDHAVFKVERDESLSASEIAKAVGLSPRLVNLLMQHCGWLKRAHKGWELTAHGKTVGGIQHENPKTGVPWVAWQPALLANDYFQAACVCLTNEGAKEDTRSLNGIAVTRPQIGAFLSWCYLSGVVVAQQVANSQRPSMVFDLYLPKVGLYLDMWDASLTPQQLAERLERPKICQTQGIDYLVLEASNLNEIEQEMPRELLKRDCEL</sequence>
<name>A0AAV3UA01_9ALTE</name>
<dbReference type="Proteomes" id="UP001409585">
    <property type="component" value="Unassembled WGS sequence"/>
</dbReference>